<protein>
    <submittedName>
        <fullName evidence="1">Uncharacterized protein</fullName>
    </submittedName>
</protein>
<dbReference type="EMBL" id="JACASF010000001">
    <property type="protein sequence ID" value="KAF6501105.1"/>
    <property type="molecule type" value="Genomic_DNA"/>
</dbReference>
<reference evidence="1 2" key="1">
    <citation type="journal article" date="2020" name="Nature">
        <title>Six reference-quality genomes reveal evolution of bat adaptations.</title>
        <authorList>
            <person name="Jebb D."/>
            <person name="Huang Z."/>
            <person name="Pippel M."/>
            <person name="Hughes G.M."/>
            <person name="Lavrichenko K."/>
            <person name="Devanna P."/>
            <person name="Winkler S."/>
            <person name="Jermiin L.S."/>
            <person name="Skirmuntt E.C."/>
            <person name="Katzourakis A."/>
            <person name="Burkitt-Gray L."/>
            <person name="Ray D.A."/>
            <person name="Sullivan K.A.M."/>
            <person name="Roscito J.G."/>
            <person name="Kirilenko B.M."/>
            <person name="Davalos L.M."/>
            <person name="Corthals A.P."/>
            <person name="Power M.L."/>
            <person name="Jones G."/>
            <person name="Ransome R.D."/>
            <person name="Dechmann D.K.N."/>
            <person name="Locatelli A.G."/>
            <person name="Puechmaille S.J."/>
            <person name="Fedrigo O."/>
            <person name="Jarvis E.D."/>
            <person name="Hiller M."/>
            <person name="Vernes S.C."/>
            <person name="Myers E.W."/>
            <person name="Teeling E.C."/>
        </authorList>
    </citation>
    <scope>NUCLEOTIDE SEQUENCE [LARGE SCALE GENOMIC DNA]</scope>
    <source>
        <strain evidence="1">MMolMol1</strain>
        <tissue evidence="1">Muscle</tissue>
    </source>
</reference>
<accession>A0A7J8JXP5</accession>
<comment type="caution">
    <text evidence="1">The sequence shown here is derived from an EMBL/GenBank/DDBJ whole genome shotgun (WGS) entry which is preliminary data.</text>
</comment>
<evidence type="ECO:0000313" key="1">
    <source>
        <dbReference type="EMBL" id="KAF6501105.1"/>
    </source>
</evidence>
<dbReference type="AlphaFoldDB" id="A0A7J8JXP5"/>
<sequence length="118" mass="12930">MLPLNTTTCSVAWNHPLKSQKPHGLSDLSTKRLFCLARYSIIAHGLAILRHGAILTGLLLTTRPGAILQPEGDICDFLSLSRPPQGNTTAPATCEKQISFCIPTAHRRLYLKNGTRQI</sequence>
<name>A0A7J8JXP5_MOLMO</name>
<gene>
    <name evidence="1" type="ORF">HJG59_008085</name>
</gene>
<evidence type="ECO:0000313" key="2">
    <source>
        <dbReference type="Proteomes" id="UP000550707"/>
    </source>
</evidence>
<proteinExistence type="predicted"/>
<dbReference type="Proteomes" id="UP000550707">
    <property type="component" value="Unassembled WGS sequence"/>
</dbReference>
<keyword evidence="2" id="KW-1185">Reference proteome</keyword>
<organism evidence="1 2">
    <name type="scientific">Molossus molossus</name>
    <name type="common">Pallas' mastiff bat</name>
    <name type="synonym">Vespertilio molossus</name>
    <dbReference type="NCBI Taxonomy" id="27622"/>
    <lineage>
        <taxon>Eukaryota</taxon>
        <taxon>Metazoa</taxon>
        <taxon>Chordata</taxon>
        <taxon>Craniata</taxon>
        <taxon>Vertebrata</taxon>
        <taxon>Euteleostomi</taxon>
        <taxon>Mammalia</taxon>
        <taxon>Eutheria</taxon>
        <taxon>Laurasiatheria</taxon>
        <taxon>Chiroptera</taxon>
        <taxon>Yangochiroptera</taxon>
        <taxon>Molossidae</taxon>
        <taxon>Molossus</taxon>
    </lineage>
</organism>